<protein>
    <submittedName>
        <fullName evidence="1">Uncharacterized protein</fullName>
    </submittedName>
</protein>
<accession>A0A829HD65</accession>
<proteinExistence type="predicted"/>
<reference evidence="1 2" key="1">
    <citation type="submission" date="2013-06" db="EMBL/GenBank/DDBJ databases">
        <title>The Genome Sequence of Acinetobacter gyllenbergii CIP 110306.</title>
        <authorList>
            <consortium name="The Broad Institute Genome Sequencing Platform"/>
            <consortium name="The Broad Institute Genome Sequencing Center for Infectious Disease"/>
            <person name="Cerqueira G."/>
            <person name="Feldgarden M."/>
            <person name="Courvalin P."/>
            <person name="Perichon B."/>
            <person name="Grillot-Courvalin C."/>
            <person name="Clermont D."/>
            <person name="Rocha E."/>
            <person name="Yoon E.-J."/>
            <person name="Nemec A."/>
            <person name="Young S.K."/>
            <person name="Zeng Q."/>
            <person name="Gargeya S."/>
            <person name="Fitzgerald M."/>
            <person name="Abouelleil A."/>
            <person name="Alvarado L."/>
            <person name="Berlin A.M."/>
            <person name="Chapman S.B."/>
            <person name="Dewar J."/>
            <person name="Goldberg J."/>
            <person name="Griggs A."/>
            <person name="Gujja S."/>
            <person name="Hansen M."/>
            <person name="Howarth C."/>
            <person name="Imamovic A."/>
            <person name="Larimer J."/>
            <person name="McCowan C."/>
            <person name="Murphy C."/>
            <person name="Pearson M."/>
            <person name="Priest M."/>
            <person name="Roberts A."/>
            <person name="Saif S."/>
            <person name="Shea T."/>
            <person name="Sykes S."/>
            <person name="Wortman J."/>
            <person name="Nusbaum C."/>
            <person name="Birren B."/>
        </authorList>
    </citation>
    <scope>NUCLEOTIDE SEQUENCE [LARGE SCALE GENOMIC DNA]</scope>
    <source>
        <strain evidence="1 2">CIP 110306</strain>
    </source>
</reference>
<dbReference type="EMBL" id="ATGG01000064">
    <property type="protein sequence ID" value="EPF69288.1"/>
    <property type="molecule type" value="Genomic_DNA"/>
</dbReference>
<evidence type="ECO:0000313" key="2">
    <source>
        <dbReference type="Proteomes" id="UP000014523"/>
    </source>
</evidence>
<name>A0A829HD65_9GAMM</name>
<organism evidence="1 2">
    <name type="scientific">Acinetobacter gyllenbergii CIP 110306 = MTCC 11365</name>
    <dbReference type="NCBI Taxonomy" id="1217657"/>
    <lineage>
        <taxon>Bacteria</taxon>
        <taxon>Pseudomonadati</taxon>
        <taxon>Pseudomonadota</taxon>
        <taxon>Gammaproteobacteria</taxon>
        <taxon>Moraxellales</taxon>
        <taxon>Moraxellaceae</taxon>
        <taxon>Acinetobacter</taxon>
    </lineage>
</organism>
<sequence length="56" mass="6309">MHFKNQEDYKVWADQQEKGAIGGGIFTPQGPEDYVGAIPAIRAVLYFKEGYSAEMR</sequence>
<comment type="caution">
    <text evidence="1">The sequence shown here is derived from an EMBL/GenBank/DDBJ whole genome shotgun (WGS) entry which is preliminary data.</text>
</comment>
<feature type="non-terminal residue" evidence="1">
    <location>
        <position position="56"/>
    </location>
</feature>
<gene>
    <name evidence="1" type="ORF">F957_04163</name>
</gene>
<dbReference type="AlphaFoldDB" id="A0A829HD65"/>
<evidence type="ECO:0000313" key="1">
    <source>
        <dbReference type="EMBL" id="EPF69288.1"/>
    </source>
</evidence>
<keyword evidence="2" id="KW-1185">Reference proteome</keyword>
<dbReference type="Proteomes" id="UP000014523">
    <property type="component" value="Unassembled WGS sequence"/>
</dbReference>